<feature type="transmembrane region" description="Helical" evidence="1">
    <location>
        <begin position="114"/>
        <end position="134"/>
    </location>
</feature>
<feature type="transmembrane region" description="Helical" evidence="1">
    <location>
        <begin position="207"/>
        <end position="226"/>
    </location>
</feature>
<dbReference type="EMBL" id="LR134495">
    <property type="protein sequence ID" value="VEI78322.1"/>
    <property type="molecule type" value="Genomic_DNA"/>
</dbReference>
<feature type="transmembrane region" description="Helical" evidence="1">
    <location>
        <begin position="13"/>
        <end position="30"/>
    </location>
</feature>
<sequence length="257" mass="29977">MQNVIKLLESDDFLISIISTIIGVLLTFLLDKSKTTTSNSVVNNTSISINYYIDNKIINKPYDGLLGVFIFIFFIFYLFNPNYVHFLFNVLNKIIIFLCIGCLLYRVHKREYDYSWIAVIFIHLIFYFILDFAFDLISKNNSFTSISNYLNKKGILEFLSNYYRSPNLIIWITIYISGVLLLMLVLKEVVASMLLLSVNKFFNKKRVIWGFKKVSITLLLIFISYLCISGELYKLIIESGPKEIQNLLNYILYGQRG</sequence>
<feature type="transmembrane region" description="Helical" evidence="1">
    <location>
        <begin position="86"/>
        <end position="107"/>
    </location>
</feature>
<name>A0A3S5F3P9_MANHA</name>
<keyword evidence="1" id="KW-0812">Transmembrane</keyword>
<feature type="transmembrane region" description="Helical" evidence="1">
    <location>
        <begin position="62"/>
        <end position="80"/>
    </location>
</feature>
<reference evidence="2" key="1">
    <citation type="submission" date="2018-12" db="EMBL/GenBank/DDBJ databases">
        <authorList>
            <consortium name="Pathogen Informatics"/>
        </authorList>
    </citation>
    <scope>NUCLEOTIDE SEQUENCE [LARGE SCALE GENOMIC DNA]</scope>
    <source>
        <strain evidence="2">NCTC10643</strain>
    </source>
</reference>
<evidence type="ECO:0000313" key="3">
    <source>
        <dbReference type="Proteomes" id="UP000271188"/>
    </source>
</evidence>
<protein>
    <submittedName>
        <fullName evidence="2">Uncharacterized protein</fullName>
    </submittedName>
</protein>
<keyword evidence="1" id="KW-0472">Membrane</keyword>
<dbReference type="Proteomes" id="UP000271188">
    <property type="component" value="Chromosome"/>
</dbReference>
<feature type="transmembrane region" description="Helical" evidence="1">
    <location>
        <begin position="168"/>
        <end position="186"/>
    </location>
</feature>
<proteinExistence type="predicted"/>
<organism evidence="2 3">
    <name type="scientific">Mannheimia haemolytica</name>
    <name type="common">Pasteurella haemolytica</name>
    <dbReference type="NCBI Taxonomy" id="75985"/>
    <lineage>
        <taxon>Bacteria</taxon>
        <taxon>Pseudomonadati</taxon>
        <taxon>Pseudomonadota</taxon>
        <taxon>Gammaproteobacteria</taxon>
        <taxon>Pasteurellales</taxon>
        <taxon>Pasteurellaceae</taxon>
        <taxon>Mannheimia</taxon>
    </lineage>
</organism>
<dbReference type="RefSeq" id="WP_126302647.1">
    <property type="nucleotide sequence ID" value="NZ_LR134495.1"/>
</dbReference>
<accession>A0A3S5F3P9</accession>
<dbReference type="AlphaFoldDB" id="A0A3S5F3P9"/>
<evidence type="ECO:0000313" key="2">
    <source>
        <dbReference type="EMBL" id="VEI78322.1"/>
    </source>
</evidence>
<keyword evidence="1" id="KW-1133">Transmembrane helix</keyword>
<evidence type="ECO:0000256" key="1">
    <source>
        <dbReference type="SAM" id="Phobius"/>
    </source>
</evidence>
<gene>
    <name evidence="2" type="ORF">NCTC10643_02227</name>
</gene>